<keyword evidence="2" id="KW-1185">Reference proteome</keyword>
<comment type="caution">
    <text evidence="1">The sequence shown here is derived from an EMBL/GenBank/DDBJ whole genome shotgun (WGS) entry which is preliminary data.</text>
</comment>
<dbReference type="EMBL" id="SPHZ02000007">
    <property type="protein sequence ID" value="KAF0908940.1"/>
    <property type="molecule type" value="Genomic_DNA"/>
</dbReference>
<dbReference type="AlphaFoldDB" id="A0A6G1D984"/>
<proteinExistence type="predicted"/>
<evidence type="ECO:0000313" key="2">
    <source>
        <dbReference type="Proteomes" id="UP000479710"/>
    </source>
</evidence>
<dbReference type="Proteomes" id="UP000479710">
    <property type="component" value="Unassembled WGS sequence"/>
</dbReference>
<reference evidence="1 2" key="1">
    <citation type="submission" date="2019-11" db="EMBL/GenBank/DDBJ databases">
        <title>Whole genome sequence of Oryza granulata.</title>
        <authorList>
            <person name="Li W."/>
        </authorList>
    </citation>
    <scope>NUCLEOTIDE SEQUENCE [LARGE SCALE GENOMIC DNA]</scope>
    <source>
        <strain evidence="2">cv. Menghai</strain>
        <tissue evidence="1">Leaf</tissue>
    </source>
</reference>
<sequence length="92" mass="9884">MEREARGFHLRARRGEDVARRSTMCREKRRHVPRNAVAWERGAWIESGAAHSGCRAAEAGAVRAGAGRGRGSAGWASEAEGRGAVVGYQALP</sequence>
<organism evidence="1 2">
    <name type="scientific">Oryza meyeriana var. granulata</name>
    <dbReference type="NCBI Taxonomy" id="110450"/>
    <lineage>
        <taxon>Eukaryota</taxon>
        <taxon>Viridiplantae</taxon>
        <taxon>Streptophyta</taxon>
        <taxon>Embryophyta</taxon>
        <taxon>Tracheophyta</taxon>
        <taxon>Spermatophyta</taxon>
        <taxon>Magnoliopsida</taxon>
        <taxon>Liliopsida</taxon>
        <taxon>Poales</taxon>
        <taxon>Poaceae</taxon>
        <taxon>BOP clade</taxon>
        <taxon>Oryzoideae</taxon>
        <taxon>Oryzeae</taxon>
        <taxon>Oryzinae</taxon>
        <taxon>Oryza</taxon>
        <taxon>Oryza meyeriana</taxon>
    </lineage>
</organism>
<name>A0A6G1D984_9ORYZ</name>
<accession>A0A6G1D984</accession>
<evidence type="ECO:0000313" key="1">
    <source>
        <dbReference type="EMBL" id="KAF0908940.1"/>
    </source>
</evidence>
<gene>
    <name evidence="1" type="ORF">E2562_030236</name>
</gene>
<protein>
    <submittedName>
        <fullName evidence="1">Uncharacterized protein</fullName>
    </submittedName>
</protein>